<accession>A0A433Q7H7</accession>
<keyword evidence="3" id="KW-1185">Reference proteome</keyword>
<organism evidence="2 3">
    <name type="scientific">Jimgerdemannia flammicorona</name>
    <dbReference type="NCBI Taxonomy" id="994334"/>
    <lineage>
        <taxon>Eukaryota</taxon>
        <taxon>Fungi</taxon>
        <taxon>Fungi incertae sedis</taxon>
        <taxon>Mucoromycota</taxon>
        <taxon>Mucoromycotina</taxon>
        <taxon>Endogonomycetes</taxon>
        <taxon>Endogonales</taxon>
        <taxon>Endogonaceae</taxon>
        <taxon>Jimgerdemannia</taxon>
    </lineage>
</organism>
<feature type="compositionally biased region" description="Basic and acidic residues" evidence="1">
    <location>
        <begin position="80"/>
        <end position="90"/>
    </location>
</feature>
<evidence type="ECO:0000313" key="2">
    <source>
        <dbReference type="EMBL" id="RUS25722.1"/>
    </source>
</evidence>
<evidence type="ECO:0000313" key="3">
    <source>
        <dbReference type="Proteomes" id="UP000274822"/>
    </source>
</evidence>
<feature type="region of interest" description="Disordered" evidence="1">
    <location>
        <begin position="80"/>
        <end position="113"/>
    </location>
</feature>
<dbReference type="Proteomes" id="UP000274822">
    <property type="component" value="Unassembled WGS sequence"/>
</dbReference>
<sequence>MYVTDSHPGSGFSRLPHSNANWPPNAASFRNTVRVITIATYNTIHLIPTRSIRHTHSSLPSLLPPTHPSTRFTDTVLAALDKDPTSRDVTDSMPSAGTTTPRRGSNTSRPREVFQSLKARWDKVERGETGAEVGLDDLFDEATMERLASSMHRVTRSLQALIEDFENVQEIDEHITLISQINNTFIDAIITQGDPNTPFPHPSPTNTPAHPDASFMSVSSMSSSLLPSAVPRARPAPQTVLAATVLQLVRNAGGELPFARLKTRIGDVARAQGLNEGQAVQAVYLLVANNLVVIDRSVKGVKEGVVRIV</sequence>
<name>A0A433Q7H7_9FUNG</name>
<evidence type="ECO:0000256" key="1">
    <source>
        <dbReference type="SAM" id="MobiDB-lite"/>
    </source>
</evidence>
<gene>
    <name evidence="2" type="ORF">BC938DRAFT_471750</name>
</gene>
<dbReference type="EMBL" id="RBNJ01012224">
    <property type="protein sequence ID" value="RUS25722.1"/>
    <property type="molecule type" value="Genomic_DNA"/>
</dbReference>
<comment type="caution">
    <text evidence="2">The sequence shown here is derived from an EMBL/GenBank/DDBJ whole genome shotgun (WGS) entry which is preliminary data.</text>
</comment>
<reference evidence="2 3" key="1">
    <citation type="journal article" date="2018" name="New Phytol.">
        <title>Phylogenomics of Endogonaceae and evolution of mycorrhizas within Mucoromycota.</title>
        <authorList>
            <person name="Chang Y."/>
            <person name="Desiro A."/>
            <person name="Na H."/>
            <person name="Sandor L."/>
            <person name="Lipzen A."/>
            <person name="Clum A."/>
            <person name="Barry K."/>
            <person name="Grigoriev I.V."/>
            <person name="Martin F.M."/>
            <person name="Stajich J.E."/>
            <person name="Smith M.E."/>
            <person name="Bonito G."/>
            <person name="Spatafora J.W."/>
        </authorList>
    </citation>
    <scope>NUCLEOTIDE SEQUENCE [LARGE SCALE GENOMIC DNA]</scope>
    <source>
        <strain evidence="2 3">AD002</strain>
    </source>
</reference>
<dbReference type="AlphaFoldDB" id="A0A433Q7H7"/>
<proteinExistence type="predicted"/>
<protein>
    <submittedName>
        <fullName evidence="2">Uncharacterized protein</fullName>
    </submittedName>
</protein>
<feature type="compositionally biased region" description="Polar residues" evidence="1">
    <location>
        <begin position="92"/>
        <end position="108"/>
    </location>
</feature>